<gene>
    <name evidence="9" type="ORF">FB567DRAFT_608554</name>
</gene>
<feature type="transmembrane region" description="Helical" evidence="7">
    <location>
        <begin position="48"/>
        <end position="71"/>
    </location>
</feature>
<keyword evidence="4 7" id="KW-1133">Transmembrane helix</keyword>
<evidence type="ECO:0000256" key="1">
    <source>
        <dbReference type="ARBA" id="ARBA00004141"/>
    </source>
</evidence>
<protein>
    <submittedName>
        <fullName evidence="9">Major facilitator superfamily domain-containing protein</fullName>
    </submittedName>
</protein>
<keyword evidence="3 7" id="KW-0812">Transmembrane</keyword>
<comment type="caution">
    <text evidence="9">The sequence shown here is derived from an EMBL/GenBank/DDBJ whole genome shotgun (WGS) entry which is preliminary data.</text>
</comment>
<feature type="transmembrane region" description="Helical" evidence="7">
    <location>
        <begin position="530"/>
        <end position="553"/>
    </location>
</feature>
<dbReference type="Gene3D" id="1.20.1250.20">
    <property type="entry name" value="MFS general substrate transporter like domains"/>
    <property type="match status" value="2"/>
</dbReference>
<dbReference type="EMBL" id="JAGMVJ010000018">
    <property type="protein sequence ID" value="KAH7077448.1"/>
    <property type="molecule type" value="Genomic_DNA"/>
</dbReference>
<feature type="transmembrane region" description="Helical" evidence="7">
    <location>
        <begin position="163"/>
        <end position="183"/>
    </location>
</feature>
<dbReference type="GO" id="GO:0022857">
    <property type="term" value="F:transmembrane transporter activity"/>
    <property type="evidence" value="ECO:0007669"/>
    <property type="project" value="InterPro"/>
</dbReference>
<dbReference type="InterPro" id="IPR005829">
    <property type="entry name" value="Sugar_transporter_CS"/>
</dbReference>
<dbReference type="SUPFAM" id="SSF103473">
    <property type="entry name" value="MFS general substrate transporter"/>
    <property type="match status" value="1"/>
</dbReference>
<feature type="transmembrane region" description="Helical" evidence="7">
    <location>
        <begin position="243"/>
        <end position="261"/>
    </location>
</feature>
<feature type="transmembrane region" description="Helical" evidence="7">
    <location>
        <begin position="380"/>
        <end position="400"/>
    </location>
</feature>
<evidence type="ECO:0000313" key="9">
    <source>
        <dbReference type="EMBL" id="KAH7077448.1"/>
    </source>
</evidence>
<evidence type="ECO:0000256" key="6">
    <source>
        <dbReference type="SAM" id="MobiDB-lite"/>
    </source>
</evidence>
<dbReference type="GO" id="GO:0016020">
    <property type="term" value="C:membrane"/>
    <property type="evidence" value="ECO:0007669"/>
    <property type="project" value="UniProtKB-SubCell"/>
</dbReference>
<dbReference type="OrthoDB" id="433512at2759"/>
<keyword evidence="10" id="KW-1185">Reference proteome</keyword>
<dbReference type="PROSITE" id="PS50850">
    <property type="entry name" value="MFS"/>
    <property type="match status" value="1"/>
</dbReference>
<feature type="transmembrane region" description="Helical" evidence="7">
    <location>
        <begin position="437"/>
        <end position="458"/>
    </location>
</feature>
<dbReference type="AlphaFoldDB" id="A0A8K0R048"/>
<evidence type="ECO:0000256" key="5">
    <source>
        <dbReference type="ARBA" id="ARBA00023136"/>
    </source>
</evidence>
<dbReference type="PROSITE" id="PS00217">
    <property type="entry name" value="SUGAR_TRANSPORT_2"/>
    <property type="match status" value="1"/>
</dbReference>
<dbReference type="InterPro" id="IPR020846">
    <property type="entry name" value="MFS_dom"/>
</dbReference>
<feature type="region of interest" description="Disordered" evidence="6">
    <location>
        <begin position="325"/>
        <end position="361"/>
    </location>
</feature>
<evidence type="ECO:0000256" key="3">
    <source>
        <dbReference type="ARBA" id="ARBA00022692"/>
    </source>
</evidence>
<keyword evidence="2" id="KW-0813">Transport</keyword>
<feature type="transmembrane region" description="Helical" evidence="7">
    <location>
        <begin position="573"/>
        <end position="592"/>
    </location>
</feature>
<dbReference type="PANTHER" id="PTHR23511">
    <property type="entry name" value="SYNAPTIC VESICLE GLYCOPROTEIN 2"/>
    <property type="match status" value="1"/>
</dbReference>
<accession>A0A8K0R048</accession>
<feature type="compositionally biased region" description="Polar residues" evidence="6">
    <location>
        <begin position="341"/>
        <end position="354"/>
    </location>
</feature>
<feature type="transmembrane region" description="Helical" evidence="7">
    <location>
        <begin position="497"/>
        <end position="518"/>
    </location>
</feature>
<organism evidence="9 10">
    <name type="scientific">Paraphoma chrysanthemicola</name>
    <dbReference type="NCBI Taxonomy" id="798071"/>
    <lineage>
        <taxon>Eukaryota</taxon>
        <taxon>Fungi</taxon>
        <taxon>Dikarya</taxon>
        <taxon>Ascomycota</taxon>
        <taxon>Pezizomycotina</taxon>
        <taxon>Dothideomycetes</taxon>
        <taxon>Pleosporomycetidae</taxon>
        <taxon>Pleosporales</taxon>
        <taxon>Pleosporineae</taxon>
        <taxon>Phaeosphaeriaceae</taxon>
        <taxon>Paraphoma</taxon>
    </lineage>
</organism>
<dbReference type="Proteomes" id="UP000813461">
    <property type="component" value="Unassembled WGS sequence"/>
</dbReference>
<dbReference type="InterPro" id="IPR005828">
    <property type="entry name" value="MFS_sugar_transport-like"/>
</dbReference>
<feature type="domain" description="Major facilitator superfamily (MFS) profile" evidence="8">
    <location>
        <begin position="50"/>
        <end position="596"/>
    </location>
</feature>
<keyword evidence="5 7" id="KW-0472">Membrane</keyword>
<proteinExistence type="predicted"/>
<dbReference type="PANTHER" id="PTHR23511:SF34">
    <property type="entry name" value="SYNAPTIC VESICLE GLYCOPROTEIN 2"/>
    <property type="match status" value="1"/>
</dbReference>
<evidence type="ECO:0000259" key="8">
    <source>
        <dbReference type="PROSITE" id="PS50850"/>
    </source>
</evidence>
<sequence length="630" mass="70190">MGLRKWVARPLHGRHMGVEDLIAGGDGVPETKRRRWTLQTIDQAPFQIWVVIVAGIGFLTDAFGLFALNVVTPMLGYVYWPSDNPDRIPSVPASIKTAMMCSTLAGTMVGQIGFGLAADILGRRKMYGLELVIIIVGTMFLLMSSNGEKNSMAVGGWLITWRAIMGIGIGADYPLSAVITAEFAPRRYRARMLSWVFFAQPVGQLLANVLSLAAVEAYQPWIEQKLHYCRPKDDACFRAIDRLWRLTVGIGIIPAGIALAFRFTIPESPRYTLDILQNTTGTLEDTAKYYGAPELHPEYGQVEMLPATPDIRLVRRTSTCSEIAPEEEIVSDSESERGSRDVQNYQAPSQSQISPGDPSVAPPLASWSDARSFFLAEGNWQYLLGVSLAWLFLDFAFYGLGLSSPQIVSHIWEEPNIDDKTRPRFPSVYQSLRDNSLHTLVMVSIGTITGGLLMIKIVKHVSPKVIQFWGFLVLFVLFIVTGSAWTKLLNSSRSGLIVLYVLSHIAFNLGPNVTTFIIPAEIFPTRYRCTCHGIAAASGKLGSWLVQIFLAYAFKSKSTKDQYEWEKNHFGQVLQVMSAFMVAGAITTYFLVPETRDHDNKSRTLEVLACGKKVIDELNRQRRREDEDDS</sequence>
<evidence type="ECO:0000313" key="10">
    <source>
        <dbReference type="Proteomes" id="UP000813461"/>
    </source>
</evidence>
<feature type="transmembrane region" description="Helical" evidence="7">
    <location>
        <begin position="126"/>
        <end position="143"/>
    </location>
</feature>
<dbReference type="Pfam" id="PF00083">
    <property type="entry name" value="Sugar_tr"/>
    <property type="match status" value="2"/>
</dbReference>
<evidence type="ECO:0000256" key="7">
    <source>
        <dbReference type="SAM" id="Phobius"/>
    </source>
</evidence>
<name>A0A8K0R048_9PLEO</name>
<feature type="transmembrane region" description="Helical" evidence="7">
    <location>
        <begin position="465"/>
        <end position="485"/>
    </location>
</feature>
<reference evidence="9" key="1">
    <citation type="journal article" date="2021" name="Nat. Commun.">
        <title>Genetic determinants of endophytism in the Arabidopsis root mycobiome.</title>
        <authorList>
            <person name="Mesny F."/>
            <person name="Miyauchi S."/>
            <person name="Thiergart T."/>
            <person name="Pickel B."/>
            <person name="Atanasova L."/>
            <person name="Karlsson M."/>
            <person name="Huettel B."/>
            <person name="Barry K.W."/>
            <person name="Haridas S."/>
            <person name="Chen C."/>
            <person name="Bauer D."/>
            <person name="Andreopoulos W."/>
            <person name="Pangilinan J."/>
            <person name="LaButti K."/>
            <person name="Riley R."/>
            <person name="Lipzen A."/>
            <person name="Clum A."/>
            <person name="Drula E."/>
            <person name="Henrissat B."/>
            <person name="Kohler A."/>
            <person name="Grigoriev I.V."/>
            <person name="Martin F.M."/>
            <person name="Hacquard S."/>
        </authorList>
    </citation>
    <scope>NUCLEOTIDE SEQUENCE</scope>
    <source>
        <strain evidence="9">MPI-SDFR-AT-0120</strain>
    </source>
</reference>
<evidence type="ECO:0000256" key="2">
    <source>
        <dbReference type="ARBA" id="ARBA00022448"/>
    </source>
</evidence>
<feature type="transmembrane region" description="Helical" evidence="7">
    <location>
        <begin position="195"/>
        <end position="215"/>
    </location>
</feature>
<evidence type="ECO:0000256" key="4">
    <source>
        <dbReference type="ARBA" id="ARBA00022989"/>
    </source>
</evidence>
<comment type="subcellular location">
    <subcellularLocation>
        <location evidence="1">Membrane</location>
        <topology evidence="1">Multi-pass membrane protein</topology>
    </subcellularLocation>
</comment>
<feature type="transmembrane region" description="Helical" evidence="7">
    <location>
        <begin position="91"/>
        <end position="114"/>
    </location>
</feature>
<dbReference type="InterPro" id="IPR036259">
    <property type="entry name" value="MFS_trans_sf"/>
</dbReference>